<name>A0A6N6VVS8_9BACT</name>
<evidence type="ECO:0000256" key="3">
    <source>
        <dbReference type="ARBA" id="ARBA00022801"/>
    </source>
</evidence>
<dbReference type="GO" id="GO:0005829">
    <property type="term" value="C:cytosol"/>
    <property type="evidence" value="ECO:0007669"/>
    <property type="project" value="TreeGrafter"/>
</dbReference>
<dbReference type="Gene3D" id="3.40.630.10">
    <property type="entry name" value="Zn peptidases"/>
    <property type="match status" value="1"/>
</dbReference>
<evidence type="ECO:0000256" key="2">
    <source>
        <dbReference type="ARBA" id="ARBA00022723"/>
    </source>
</evidence>
<dbReference type="SUPFAM" id="SSF53187">
    <property type="entry name" value="Zn-dependent exopeptidases"/>
    <property type="match status" value="1"/>
</dbReference>
<evidence type="ECO:0000313" key="7">
    <source>
        <dbReference type="Proteomes" id="UP000437748"/>
    </source>
</evidence>
<dbReference type="PANTHER" id="PTHR15162:SF7">
    <property type="entry name" value="SUCCINYLGLUTAMATE DESUCCINYLASE"/>
    <property type="match status" value="1"/>
</dbReference>
<comment type="caution">
    <text evidence="6">The sequence shown here is derived from an EMBL/GenBank/DDBJ whole genome shotgun (WGS) entry which is preliminary data.</text>
</comment>
<gene>
    <name evidence="6" type="ORF">GCL60_01840</name>
</gene>
<dbReference type="InterPro" id="IPR050178">
    <property type="entry name" value="AspA/AstE_fam"/>
</dbReference>
<dbReference type="Pfam" id="PF24827">
    <property type="entry name" value="AstE_AspA_cat"/>
    <property type="match status" value="1"/>
</dbReference>
<evidence type="ECO:0000259" key="5">
    <source>
        <dbReference type="Pfam" id="PF24827"/>
    </source>
</evidence>
<dbReference type="GO" id="GO:0046872">
    <property type="term" value="F:metal ion binding"/>
    <property type="evidence" value="ECO:0007669"/>
    <property type="project" value="UniProtKB-KW"/>
</dbReference>
<dbReference type="Proteomes" id="UP000437748">
    <property type="component" value="Unassembled WGS sequence"/>
</dbReference>
<dbReference type="GO" id="GO:0016788">
    <property type="term" value="F:hydrolase activity, acting on ester bonds"/>
    <property type="evidence" value="ECO:0007669"/>
    <property type="project" value="InterPro"/>
</dbReference>
<sequence>MFYSKTTKKKEFILEKYQEKVAYYLNEFQKYEKKYGNGIPYSITINKGKHSGHIIFSSLVHGNEVGSLPGILKCIDDIISNKIKFFGKVSFFLGNIEACLKNLRFVESDLNRSFGENYKGALSKERKRALEIMPLLKQADVYFDFHQTIMPCLKPFYIFEMNKQSYYWARAAGVANTLVTRKKGVSFSSAGMCTDEFVRSLHKAGITIELGEKGFHKESEIMSYEIMKRSLKCLDKVFLNHSSIIKLSRKNIDFEFLNIVYREPFHHAKMQLNEGIINFKSITTETKLGVNQFGKDIFSKYSGYILFPKYPKRTENGEAIPPLPGEIFVVADKTKEHPLVWKE</sequence>
<comment type="cofactor">
    <cofactor evidence="1">
        <name>Zn(2+)</name>
        <dbReference type="ChEBI" id="CHEBI:29105"/>
    </cofactor>
</comment>
<proteinExistence type="predicted"/>
<dbReference type="AlphaFoldDB" id="A0A6N6VVS8"/>
<dbReference type="InterPro" id="IPR055438">
    <property type="entry name" value="AstE_AspA_cat"/>
</dbReference>
<protein>
    <recommendedName>
        <fullName evidence="5">Succinylglutamate desuccinylase/Aspartoacylase catalytic domain-containing protein</fullName>
    </recommendedName>
</protein>
<keyword evidence="4" id="KW-0862">Zinc</keyword>
<accession>A0A6N6VVS8</accession>
<dbReference type="EMBL" id="WFLM01000001">
    <property type="protein sequence ID" value="KAB8040690.1"/>
    <property type="molecule type" value="Genomic_DNA"/>
</dbReference>
<organism evidence="6 7">
    <name type="scientific">Silvanigrella paludirubra</name>
    <dbReference type="NCBI Taxonomy" id="2499159"/>
    <lineage>
        <taxon>Bacteria</taxon>
        <taxon>Pseudomonadati</taxon>
        <taxon>Bdellovibrionota</taxon>
        <taxon>Oligoflexia</taxon>
        <taxon>Silvanigrellales</taxon>
        <taxon>Silvanigrellaceae</taxon>
        <taxon>Silvanigrella</taxon>
    </lineage>
</organism>
<dbReference type="PANTHER" id="PTHR15162">
    <property type="entry name" value="ASPARTOACYLASE"/>
    <property type="match status" value="1"/>
</dbReference>
<keyword evidence="7" id="KW-1185">Reference proteome</keyword>
<keyword evidence="3" id="KW-0378">Hydrolase</keyword>
<reference evidence="6 7" key="1">
    <citation type="submission" date="2019-10" db="EMBL/GenBank/DDBJ databases">
        <title>New species of Slilvanegrellaceae.</title>
        <authorList>
            <person name="Pitt A."/>
            <person name="Hahn M.W."/>
        </authorList>
    </citation>
    <scope>NUCLEOTIDE SEQUENCE [LARGE SCALE GENOMIC DNA]</scope>
    <source>
        <strain evidence="6 7">SP-Ram-0.45-NSY-1</strain>
    </source>
</reference>
<keyword evidence="2" id="KW-0479">Metal-binding</keyword>
<evidence type="ECO:0000256" key="1">
    <source>
        <dbReference type="ARBA" id="ARBA00001947"/>
    </source>
</evidence>
<feature type="domain" description="Succinylglutamate desuccinylase/Aspartoacylase catalytic" evidence="5">
    <location>
        <begin position="60"/>
        <end position="221"/>
    </location>
</feature>
<evidence type="ECO:0000256" key="4">
    <source>
        <dbReference type="ARBA" id="ARBA00022833"/>
    </source>
</evidence>
<evidence type="ECO:0000313" key="6">
    <source>
        <dbReference type="EMBL" id="KAB8040690.1"/>
    </source>
</evidence>